<evidence type="ECO:0000256" key="2">
    <source>
        <dbReference type="ARBA" id="ARBA00022980"/>
    </source>
</evidence>
<dbReference type="Pfam" id="PF00276">
    <property type="entry name" value="Ribosomal_L23"/>
    <property type="match status" value="1"/>
</dbReference>
<evidence type="ECO:0000256" key="5">
    <source>
        <dbReference type="SAM" id="MobiDB-lite"/>
    </source>
</evidence>
<keyword evidence="3" id="KW-0687">Ribonucleoprotein</keyword>
<evidence type="ECO:0000313" key="6">
    <source>
        <dbReference type="EMBL" id="OGL88351.1"/>
    </source>
</evidence>
<evidence type="ECO:0000313" key="7">
    <source>
        <dbReference type="Proteomes" id="UP000178264"/>
    </source>
</evidence>
<feature type="region of interest" description="Disordered" evidence="5">
    <location>
        <begin position="14"/>
        <end position="49"/>
    </location>
</feature>
<reference evidence="6 7" key="1">
    <citation type="journal article" date="2016" name="Nat. Commun.">
        <title>Thousands of microbial genomes shed light on interconnected biogeochemical processes in an aquifer system.</title>
        <authorList>
            <person name="Anantharaman K."/>
            <person name="Brown C.T."/>
            <person name="Hug L.A."/>
            <person name="Sharon I."/>
            <person name="Castelle C.J."/>
            <person name="Probst A.J."/>
            <person name="Thomas B.C."/>
            <person name="Singh A."/>
            <person name="Wilkins M.J."/>
            <person name="Karaoz U."/>
            <person name="Brodie E.L."/>
            <person name="Williams K.H."/>
            <person name="Hubbard S.S."/>
            <person name="Banfield J.F."/>
        </authorList>
    </citation>
    <scope>NUCLEOTIDE SEQUENCE [LARGE SCALE GENOMIC DNA]</scope>
</reference>
<sequence length="95" mass="10686">MGFFDRFKRKHELVRRAAPKDKAPKKDVQKVSEPETKKESKASKAPREYPLYREGGSVLLKPVVSEKSTRGVALGQYVFVVHTRATKGSVKEAIT</sequence>
<dbReference type="InterPro" id="IPR012677">
    <property type="entry name" value="Nucleotide-bd_a/b_plait_sf"/>
</dbReference>
<keyword evidence="2 6" id="KW-0689">Ribosomal protein</keyword>
<dbReference type="GO" id="GO:0006412">
    <property type="term" value="P:translation"/>
    <property type="evidence" value="ECO:0007669"/>
    <property type="project" value="InterPro"/>
</dbReference>
<comment type="similarity">
    <text evidence="1">Belongs to the universal ribosomal protein uL23 family.</text>
</comment>
<proteinExistence type="inferred from homology"/>
<dbReference type="Proteomes" id="UP000178264">
    <property type="component" value="Unassembled WGS sequence"/>
</dbReference>
<feature type="non-terminal residue" evidence="6">
    <location>
        <position position="95"/>
    </location>
</feature>
<dbReference type="Gene3D" id="3.30.70.330">
    <property type="match status" value="1"/>
</dbReference>
<evidence type="ECO:0000256" key="1">
    <source>
        <dbReference type="ARBA" id="ARBA00006700"/>
    </source>
</evidence>
<gene>
    <name evidence="6" type="ORF">A3I42_02735</name>
</gene>
<dbReference type="GO" id="GO:0003735">
    <property type="term" value="F:structural constituent of ribosome"/>
    <property type="evidence" value="ECO:0007669"/>
    <property type="project" value="InterPro"/>
</dbReference>
<dbReference type="SUPFAM" id="SSF54189">
    <property type="entry name" value="Ribosomal proteins S24e, L23 and L15e"/>
    <property type="match status" value="1"/>
</dbReference>
<comment type="caution">
    <text evidence="6">The sequence shown here is derived from an EMBL/GenBank/DDBJ whole genome shotgun (WGS) entry which is preliminary data.</text>
</comment>
<accession>A0A1F7VD35</accession>
<dbReference type="InterPro" id="IPR012678">
    <property type="entry name" value="Ribosomal_uL23/eL15/eS24_sf"/>
</dbReference>
<dbReference type="GO" id="GO:1990904">
    <property type="term" value="C:ribonucleoprotein complex"/>
    <property type="evidence" value="ECO:0007669"/>
    <property type="project" value="UniProtKB-KW"/>
</dbReference>
<organism evidence="6 7">
    <name type="scientific">Candidatus Uhrbacteria bacterium RIFCSPLOWO2_02_FULL_49_11</name>
    <dbReference type="NCBI Taxonomy" id="1802409"/>
    <lineage>
        <taxon>Bacteria</taxon>
        <taxon>Candidatus Uhriibacteriota</taxon>
    </lineage>
</organism>
<dbReference type="AlphaFoldDB" id="A0A1F7VD35"/>
<dbReference type="InterPro" id="IPR013025">
    <property type="entry name" value="Ribosomal_uL23-like"/>
</dbReference>
<dbReference type="EMBL" id="MGER01000036">
    <property type="protein sequence ID" value="OGL88351.1"/>
    <property type="molecule type" value="Genomic_DNA"/>
</dbReference>
<protein>
    <recommendedName>
        <fullName evidence="4">50S ribosomal protein L23</fullName>
    </recommendedName>
</protein>
<name>A0A1F7VD35_9BACT</name>
<dbReference type="GO" id="GO:0005840">
    <property type="term" value="C:ribosome"/>
    <property type="evidence" value="ECO:0007669"/>
    <property type="project" value="UniProtKB-KW"/>
</dbReference>
<evidence type="ECO:0000256" key="3">
    <source>
        <dbReference type="ARBA" id="ARBA00023274"/>
    </source>
</evidence>
<evidence type="ECO:0000256" key="4">
    <source>
        <dbReference type="ARBA" id="ARBA00035481"/>
    </source>
</evidence>